<name>A0AA35W898_GEOBA</name>
<dbReference type="PANTHER" id="PTHR48208">
    <property type="entry name" value="CENTROMERE PROTEIN I"/>
    <property type="match status" value="1"/>
</dbReference>
<keyword evidence="6" id="KW-0137">Centromere</keyword>
<evidence type="ECO:0000256" key="3">
    <source>
        <dbReference type="ARBA" id="ARBA00005470"/>
    </source>
</evidence>
<dbReference type="GO" id="GO:0005634">
    <property type="term" value="C:nucleus"/>
    <property type="evidence" value="ECO:0007669"/>
    <property type="project" value="UniProtKB-SubCell"/>
</dbReference>
<protein>
    <submittedName>
        <fullName evidence="7">Centromere protein I</fullName>
    </submittedName>
</protein>
<evidence type="ECO:0000313" key="7">
    <source>
        <dbReference type="EMBL" id="CAI8007736.1"/>
    </source>
</evidence>
<dbReference type="GO" id="GO:0000939">
    <property type="term" value="C:inner kinetochore"/>
    <property type="evidence" value="ECO:0007669"/>
    <property type="project" value="TreeGrafter"/>
</dbReference>
<evidence type="ECO:0000256" key="6">
    <source>
        <dbReference type="ARBA" id="ARBA00023328"/>
    </source>
</evidence>
<dbReference type="GO" id="GO:0000070">
    <property type="term" value="P:mitotic sister chromatid segregation"/>
    <property type="evidence" value="ECO:0007669"/>
    <property type="project" value="TreeGrafter"/>
</dbReference>
<evidence type="ECO:0000256" key="4">
    <source>
        <dbReference type="ARBA" id="ARBA00022454"/>
    </source>
</evidence>
<proteinExistence type="inferred from homology"/>
<evidence type="ECO:0000256" key="5">
    <source>
        <dbReference type="ARBA" id="ARBA00023242"/>
    </source>
</evidence>
<keyword evidence="5" id="KW-0539">Nucleus</keyword>
<sequence length="712" mass="81131">MSKQTLSEAVEALQGGGINQSEVKNCLKVVEDAARTDGLLPEHILSLSEYIASRSTNSVLLTRAVRCLIPRDSVPCVSVLRLLGSLKGHTLSLQLLVIRWIILVYDTIDDRSSLHGIYGVLFYYLQFDDLRPVVCQLLCYMTRRCDVIHYRVQRLTELSKRVDSYRGAEGGLLALLVLYHSLCPHMLTNPQRMRRKVWFRPFEKQLAANIMRLQKARRSGASRPGKTATEEALHEQLTAAPPPLKRPKKQYTTVHVADLSRNATRGERGGGSVTFEAVTTHQQLCNDITDIEFPVQAARVLNSHSLRHMFAVCAEPSAALRFTYWLEHSLGYELDSYSPGSVNPDLKSLLGDLRKLTQFVMEPIPTVESFLHILLEEWNGDDCRNEILDLLSHLSLQPFDDFEKGFLEPIKKHFVLKDRDFKCQCLSCFSRLLKNMAAFEWPRHQKQQPGPVETDTHRLSLFSPVTDEEVDDFNPLTTINLFIKYVDYLVTIGLEQEKRHVLLYHAAMEFYSVVADLPGVYDVPHLLLPSTSVLITGLLGHSPIFISTACSHLVRVKENLSALSKNQRSLKLTQTFNSVVLDFCNALWRNMIFKKTSKNSEYPTLAFDLPREELQMCAITQPHKRLNLVHHPALVGLTLQFLTEHVRWDSLTQTPMGQKKVSIVTQDANKLDQLSPSAIWQETRFKQVYLQFLTQNHQSGICDFIRTFVHTN</sequence>
<organism evidence="7 8">
    <name type="scientific">Geodia barretti</name>
    <name type="common">Barrett's horny sponge</name>
    <dbReference type="NCBI Taxonomy" id="519541"/>
    <lineage>
        <taxon>Eukaryota</taxon>
        <taxon>Metazoa</taxon>
        <taxon>Porifera</taxon>
        <taxon>Demospongiae</taxon>
        <taxon>Heteroscleromorpha</taxon>
        <taxon>Tetractinellida</taxon>
        <taxon>Astrophorina</taxon>
        <taxon>Geodiidae</taxon>
        <taxon>Geodia</taxon>
    </lineage>
</organism>
<evidence type="ECO:0000256" key="1">
    <source>
        <dbReference type="ARBA" id="ARBA00004123"/>
    </source>
</evidence>
<evidence type="ECO:0000256" key="2">
    <source>
        <dbReference type="ARBA" id="ARBA00004584"/>
    </source>
</evidence>
<dbReference type="EMBL" id="CASHTH010000799">
    <property type="protein sequence ID" value="CAI8007736.1"/>
    <property type="molecule type" value="Genomic_DNA"/>
</dbReference>
<accession>A0AA35W898</accession>
<reference evidence="7" key="1">
    <citation type="submission" date="2023-03" db="EMBL/GenBank/DDBJ databases">
        <authorList>
            <person name="Steffen K."/>
            <person name="Cardenas P."/>
        </authorList>
    </citation>
    <scope>NUCLEOTIDE SEQUENCE</scope>
</reference>
<comment type="similarity">
    <text evidence="3">Belongs to the CENP-I/CTF3 family.</text>
</comment>
<keyword evidence="4" id="KW-0158">Chromosome</keyword>
<dbReference type="PANTHER" id="PTHR48208:SF2">
    <property type="entry name" value="CENTROMERE PROTEIN I"/>
    <property type="match status" value="1"/>
</dbReference>
<dbReference type="GO" id="GO:0034080">
    <property type="term" value="P:CENP-A containing chromatin assembly"/>
    <property type="evidence" value="ECO:0007669"/>
    <property type="project" value="TreeGrafter"/>
</dbReference>
<dbReference type="Pfam" id="PF07778">
    <property type="entry name" value="CENP-I"/>
    <property type="match status" value="1"/>
</dbReference>
<dbReference type="InterPro" id="IPR012485">
    <property type="entry name" value="CENP-I"/>
</dbReference>
<dbReference type="AlphaFoldDB" id="A0AA35W898"/>
<gene>
    <name evidence="7" type="ORF">GBAR_LOCUS5355</name>
</gene>
<keyword evidence="8" id="KW-1185">Reference proteome</keyword>
<comment type="subcellular location">
    <subcellularLocation>
        <location evidence="2">Chromosome</location>
        <location evidence="2">Centromere</location>
    </subcellularLocation>
    <subcellularLocation>
        <location evidence="1">Nucleus</location>
    </subcellularLocation>
</comment>
<comment type="caution">
    <text evidence="7">The sequence shown here is derived from an EMBL/GenBank/DDBJ whole genome shotgun (WGS) entry which is preliminary data.</text>
</comment>
<dbReference type="Proteomes" id="UP001174909">
    <property type="component" value="Unassembled WGS sequence"/>
</dbReference>
<evidence type="ECO:0000313" key="8">
    <source>
        <dbReference type="Proteomes" id="UP001174909"/>
    </source>
</evidence>